<reference evidence="1 2" key="1">
    <citation type="submission" date="2021-09" db="EMBL/GenBank/DDBJ databases">
        <title>Aeromonas schubertii isolated from Asian sea bass.</title>
        <authorList>
            <person name="Pinpimai K."/>
        </authorList>
    </citation>
    <scope>NUCLEOTIDE SEQUENCE [LARGE SCALE GENOMIC DNA]</scope>
    <source>
        <strain evidence="1 2">CHULA2021a</strain>
    </source>
</reference>
<dbReference type="Proteomes" id="UP000774958">
    <property type="component" value="Unassembled WGS sequence"/>
</dbReference>
<dbReference type="SUPFAM" id="SSF52540">
    <property type="entry name" value="P-loop containing nucleoside triphosphate hydrolases"/>
    <property type="match status" value="1"/>
</dbReference>
<organism evidence="1 2">
    <name type="scientific">Aeromonas schubertii</name>
    <dbReference type="NCBI Taxonomy" id="652"/>
    <lineage>
        <taxon>Bacteria</taxon>
        <taxon>Pseudomonadati</taxon>
        <taxon>Pseudomonadota</taxon>
        <taxon>Gammaproteobacteria</taxon>
        <taxon>Aeromonadales</taxon>
        <taxon>Aeromonadaceae</taxon>
        <taxon>Aeromonas</taxon>
    </lineage>
</organism>
<evidence type="ECO:0000313" key="2">
    <source>
        <dbReference type="Proteomes" id="UP000774958"/>
    </source>
</evidence>
<dbReference type="EMBL" id="JAIRBT010000030">
    <property type="protein sequence ID" value="MBZ6067940.1"/>
    <property type="molecule type" value="Genomic_DNA"/>
</dbReference>
<keyword evidence="2" id="KW-1185">Reference proteome</keyword>
<evidence type="ECO:0000313" key="1">
    <source>
        <dbReference type="EMBL" id="MBZ6067940.1"/>
    </source>
</evidence>
<protein>
    <submittedName>
        <fullName evidence="1">Uncharacterized protein</fullName>
    </submittedName>
</protein>
<gene>
    <name evidence="1" type="ORF">LA374_17240</name>
</gene>
<dbReference type="RefSeq" id="WP_224163530.1">
    <property type="nucleotide sequence ID" value="NZ_JAIRBT010000030.1"/>
</dbReference>
<sequence>MEKIVKTSDVFKTSRGLPLNYVVRSHADQRFIDSLTEDSHLVIHGSSKQGKTSLRKSNLQENDYIDLTCSNNWDLQNLHISILKASGYSITVSESKTIKGNSKICLKFELPFVGGGSGDVSFEKAKQINKKNLELDPSDVNDVIRALKEISFEKYVVIEDFHYLPEETQVDFAVALKAFHEASDICFIIVGVWLEEDRLTVHNGDLTGRVISINADLWKPEDLDELFYNSEALLNIRFSEIFKKQVKDSCNGSVFLVQQLCHEACKALDITSTCETTKTVGDNFNIKGEIKKILDNQNSRYLKLITEFSAGFDQTELELYKWILFAIITVDTSVLEQGFAAAAIRRTIVQKHPQKSNVSQKKLVQALRKAVDLQVKSRIQPIVFEFDANTSRLKVVDRSFILWLSHQDKNELYKYADLTDELRTEIVTEI</sequence>
<dbReference type="InterPro" id="IPR027417">
    <property type="entry name" value="P-loop_NTPase"/>
</dbReference>
<dbReference type="Gene3D" id="3.40.50.300">
    <property type="entry name" value="P-loop containing nucleotide triphosphate hydrolases"/>
    <property type="match status" value="1"/>
</dbReference>
<proteinExistence type="predicted"/>
<comment type="caution">
    <text evidence="1">The sequence shown here is derived from an EMBL/GenBank/DDBJ whole genome shotgun (WGS) entry which is preliminary data.</text>
</comment>
<accession>A0ABS7VEY2</accession>
<name>A0ABS7VEY2_9GAMM</name>